<reference evidence="3 4" key="1">
    <citation type="submission" date="2018-08" db="EMBL/GenBank/DDBJ databases">
        <title>A genome reference for cultivated species of the human gut microbiota.</title>
        <authorList>
            <person name="Zou Y."/>
            <person name="Xue W."/>
            <person name="Luo G."/>
        </authorList>
    </citation>
    <scope>NUCLEOTIDE SEQUENCE [LARGE SCALE GENOMIC DNA]</scope>
    <source>
        <strain evidence="3 4">AF14-27</strain>
    </source>
</reference>
<organism evidence="3 4">
    <name type="scientific">Bacteroides clarus</name>
    <dbReference type="NCBI Taxonomy" id="626929"/>
    <lineage>
        <taxon>Bacteria</taxon>
        <taxon>Pseudomonadati</taxon>
        <taxon>Bacteroidota</taxon>
        <taxon>Bacteroidia</taxon>
        <taxon>Bacteroidales</taxon>
        <taxon>Bacteroidaceae</taxon>
        <taxon>Bacteroides</taxon>
    </lineage>
</organism>
<dbReference type="InterPro" id="IPR006103">
    <property type="entry name" value="Glyco_hydro_2_cat"/>
</dbReference>
<keyword evidence="1" id="KW-0732">Signal</keyword>
<sequence>MKNALLLSLLILLAGPLRAQQEKVSVLNDHTGAKLLVGGKPFMVNGMNWDYFPIGTNYSYSLWTRPDDVIKAALDIDMSLLKNMGVNAIRQHMGVPARWIQYIYEKYGIYTMIYSSFGRYGVTLNGAWMSNTDYSLPEVRKVLLDEAKELVKEYDNTPGLLLYLLGNENNYGLFWQGAETEDIPVEDRKSTIQAIHLYKLFNEAAVEMKKMNASYPIAICNGDLLFLDIIARECKDVDIFGVNCYRGDSFGDLFSRVKAEYGKPVLFTEFGSDAFNAVTMKEAQKEQADILFKNWAEIYLNAAGVGNNNNSIGGFTFQFADGWWKSGQTTNLDVHDTEASWSNGGYLFDHVEGENNMNEEWFGICAKGTPDNRGIYELYPRAAYYVLRDIHKINPYVSGTNTSSILNKFSDINVMSSVLSARSDKAALQGETTRLIRLSELRGEFSTYNTGGTHTTTPSSKPDVPTGFPAFKGFDHTESFYVGVASNPTENVQAEVTVNFLGNVAENPIDEIFYENRGRSRYIVDGNGEYVDLGPLERFKLYSAGFDWNGKLFNLKTFFRKGHYHWGYEGDFFGFYPEANYGDNMDIYGGEAPFGTEIEGKGFFKGFKAAFGPELWWGANPALLVKYQRNIGKFDVAGIFHYDLSQRRGSTTSYAIPSPKNTRASLMVGRTFGRFNIVAGGLWSGTTLVGRTFQATKEDKADAVVYSDVVKTSDTFGGKLKLTYSGGRFNAYAQGAIMGLVAEGGTDYTRTLTGWRLKDSGSGNQSNVLAGFTYNIGNFQIAPNFLWQKPLVGPMPNGVNAPGRPRNILDDPFAVRDNRETTAGELLLTYDPTPATWMYDWENENNEDAPFAASLGFIYRHHPTSQDAAIGIQANGRSTFAFGGAAPAHDLWETNLKITSRITNDFGIIGSAYYGTGQANGDDARLIRRAGAEVRMIYKKLRLNMEAKFNDWGPYDYHKDFNLTFPFQGMLDLSTNLAQPKWLGKLSTRVGIRGTYRTLDQYSPRYVAGYVADGVGGFESSTDIIGAGRGNEWEVRTYIAFSLF</sequence>
<proteinExistence type="predicted"/>
<dbReference type="RefSeq" id="WP_118046284.1">
    <property type="nucleotide sequence ID" value="NZ_JADMRA010000002.1"/>
</dbReference>
<feature type="chain" id="PRO_5019237617" evidence="1">
    <location>
        <begin position="20"/>
        <end position="1044"/>
    </location>
</feature>
<dbReference type="GO" id="GO:0005975">
    <property type="term" value="P:carbohydrate metabolic process"/>
    <property type="evidence" value="ECO:0007669"/>
    <property type="project" value="InterPro"/>
</dbReference>
<accession>A0A412YE45</accession>
<dbReference type="Pfam" id="PF02836">
    <property type="entry name" value="Glyco_hydro_2_C"/>
    <property type="match status" value="1"/>
</dbReference>
<dbReference type="EMBL" id="QRZG01000009">
    <property type="protein sequence ID" value="RGV55697.1"/>
    <property type="molecule type" value="Genomic_DNA"/>
</dbReference>
<protein>
    <submittedName>
        <fullName evidence="3">Glycosidase</fullName>
    </submittedName>
</protein>
<name>A0A412YE45_9BACE</name>
<feature type="signal peptide" evidence="1">
    <location>
        <begin position="1"/>
        <end position="19"/>
    </location>
</feature>
<dbReference type="Proteomes" id="UP000284366">
    <property type="component" value="Unassembled WGS sequence"/>
</dbReference>
<dbReference type="GO" id="GO:0004553">
    <property type="term" value="F:hydrolase activity, hydrolyzing O-glycosyl compounds"/>
    <property type="evidence" value="ECO:0007669"/>
    <property type="project" value="InterPro"/>
</dbReference>
<evidence type="ECO:0000256" key="1">
    <source>
        <dbReference type="SAM" id="SignalP"/>
    </source>
</evidence>
<dbReference type="SUPFAM" id="SSF51445">
    <property type="entry name" value="(Trans)glycosidases"/>
    <property type="match status" value="1"/>
</dbReference>
<comment type="caution">
    <text evidence="3">The sequence shown here is derived from an EMBL/GenBank/DDBJ whole genome shotgun (WGS) entry which is preliminary data.</text>
</comment>
<evidence type="ECO:0000259" key="2">
    <source>
        <dbReference type="Pfam" id="PF02836"/>
    </source>
</evidence>
<dbReference type="Gene3D" id="3.20.20.80">
    <property type="entry name" value="Glycosidases"/>
    <property type="match status" value="1"/>
</dbReference>
<dbReference type="InterPro" id="IPR017853">
    <property type="entry name" value="GH"/>
</dbReference>
<dbReference type="AlphaFoldDB" id="A0A412YE45"/>
<keyword evidence="3" id="KW-0326">Glycosidase</keyword>
<evidence type="ECO:0000313" key="4">
    <source>
        <dbReference type="Proteomes" id="UP000284366"/>
    </source>
</evidence>
<evidence type="ECO:0000313" key="3">
    <source>
        <dbReference type="EMBL" id="RGV55697.1"/>
    </source>
</evidence>
<feature type="domain" description="Glycoside hydrolase family 2 catalytic" evidence="2">
    <location>
        <begin position="72"/>
        <end position="304"/>
    </location>
</feature>
<gene>
    <name evidence="3" type="ORF">DWW09_07090</name>
</gene>
<keyword evidence="3" id="KW-0378">Hydrolase</keyword>